<name>A0A8S9XW97_APOLU</name>
<feature type="transmembrane region" description="Helical" evidence="2">
    <location>
        <begin position="78"/>
        <end position="98"/>
    </location>
</feature>
<keyword evidence="2" id="KW-1133">Transmembrane helix</keyword>
<accession>A0A8S9XW97</accession>
<feature type="transmembrane region" description="Helical" evidence="2">
    <location>
        <begin position="110"/>
        <end position="128"/>
    </location>
</feature>
<protein>
    <recommendedName>
        <fullName evidence="5">Amino acid transporter transmembrane domain-containing protein</fullName>
    </recommendedName>
</protein>
<dbReference type="EMBL" id="WIXP02000003">
    <property type="protein sequence ID" value="KAF6213342.1"/>
    <property type="molecule type" value="Genomic_DNA"/>
</dbReference>
<evidence type="ECO:0000313" key="3">
    <source>
        <dbReference type="EMBL" id="KAF6213342.1"/>
    </source>
</evidence>
<dbReference type="GO" id="GO:0016020">
    <property type="term" value="C:membrane"/>
    <property type="evidence" value="ECO:0007669"/>
    <property type="project" value="UniProtKB-SubCell"/>
</dbReference>
<comment type="subcellular location">
    <subcellularLocation>
        <location evidence="1">Membrane</location>
        <topology evidence="1">Multi-pass membrane protein</topology>
    </subcellularLocation>
</comment>
<evidence type="ECO:0000256" key="2">
    <source>
        <dbReference type="SAM" id="Phobius"/>
    </source>
</evidence>
<dbReference type="PANTHER" id="PTHR16189:SF0">
    <property type="entry name" value="TRANSMEMBRANE PROTEIN 104"/>
    <property type="match status" value="1"/>
</dbReference>
<gene>
    <name evidence="3" type="ORF">GE061_011061</name>
</gene>
<comment type="caution">
    <text evidence="3">The sequence shown here is derived from an EMBL/GenBank/DDBJ whole genome shotgun (WGS) entry which is preliminary data.</text>
</comment>
<proteinExistence type="predicted"/>
<sequence>MFTLDVKVELSEMANTVFNHYGQFLFYICLCVYLYGDLTIYSAAVSKSIVDTFCNNVTDNATMSTMCWEGYNFTVGGMYKICLGCFLLLLGPYVFFNVQKTKILQIITSVSRWLTFSVMISLAIWRLSSSSYEHGMPSKAKWIGTPAMFGSSIYSFMCHHSLPGLISPIKDKKYLYAYLAVDYLAILAFYLTLCLTAVFAFPSIQELYTLNFAPNMDSEKIGYVGYILALFPVYTLTTSFPIIAITLRGNLQAMFVKCQWRILQSVILPIVAVVPPVIIAMTTLNIETLTRNREGKQIEA</sequence>
<feature type="transmembrane region" description="Helical" evidence="2">
    <location>
        <begin position="140"/>
        <end position="162"/>
    </location>
</feature>
<evidence type="ECO:0008006" key="5">
    <source>
        <dbReference type="Google" id="ProtNLM"/>
    </source>
</evidence>
<keyword evidence="2" id="KW-0812">Transmembrane</keyword>
<dbReference type="Proteomes" id="UP000466442">
    <property type="component" value="Unassembled WGS sequence"/>
</dbReference>
<evidence type="ECO:0000256" key="1">
    <source>
        <dbReference type="ARBA" id="ARBA00004141"/>
    </source>
</evidence>
<feature type="transmembrane region" description="Helical" evidence="2">
    <location>
        <begin position="266"/>
        <end position="286"/>
    </location>
</feature>
<dbReference type="OrthoDB" id="294541at2759"/>
<keyword evidence="2" id="KW-0472">Membrane</keyword>
<feature type="transmembrane region" description="Helical" evidence="2">
    <location>
        <begin position="174"/>
        <end position="201"/>
    </location>
</feature>
<feature type="transmembrane region" description="Helical" evidence="2">
    <location>
        <begin position="221"/>
        <end position="245"/>
    </location>
</feature>
<keyword evidence="4" id="KW-1185">Reference proteome</keyword>
<feature type="transmembrane region" description="Helical" evidence="2">
    <location>
        <begin position="24"/>
        <end position="44"/>
    </location>
</feature>
<organism evidence="3 4">
    <name type="scientific">Apolygus lucorum</name>
    <name type="common">Small green plant bug</name>
    <name type="synonym">Lygocoris lucorum</name>
    <dbReference type="NCBI Taxonomy" id="248454"/>
    <lineage>
        <taxon>Eukaryota</taxon>
        <taxon>Metazoa</taxon>
        <taxon>Ecdysozoa</taxon>
        <taxon>Arthropoda</taxon>
        <taxon>Hexapoda</taxon>
        <taxon>Insecta</taxon>
        <taxon>Pterygota</taxon>
        <taxon>Neoptera</taxon>
        <taxon>Paraneoptera</taxon>
        <taxon>Hemiptera</taxon>
        <taxon>Heteroptera</taxon>
        <taxon>Panheteroptera</taxon>
        <taxon>Cimicomorpha</taxon>
        <taxon>Miridae</taxon>
        <taxon>Mirini</taxon>
        <taxon>Apolygus</taxon>
    </lineage>
</organism>
<reference evidence="3" key="1">
    <citation type="journal article" date="2021" name="Mol. Ecol. Resour.">
        <title>Apolygus lucorum genome provides insights into omnivorousness and mesophyll feeding.</title>
        <authorList>
            <person name="Liu Y."/>
            <person name="Liu H."/>
            <person name="Wang H."/>
            <person name="Huang T."/>
            <person name="Liu B."/>
            <person name="Yang B."/>
            <person name="Yin L."/>
            <person name="Li B."/>
            <person name="Zhang Y."/>
            <person name="Zhang S."/>
            <person name="Jiang F."/>
            <person name="Zhang X."/>
            <person name="Ren Y."/>
            <person name="Wang B."/>
            <person name="Wang S."/>
            <person name="Lu Y."/>
            <person name="Wu K."/>
            <person name="Fan W."/>
            <person name="Wang G."/>
        </authorList>
    </citation>
    <scope>NUCLEOTIDE SEQUENCE</scope>
    <source>
        <strain evidence="3">12Hb</strain>
    </source>
</reference>
<evidence type="ECO:0000313" key="4">
    <source>
        <dbReference type="Proteomes" id="UP000466442"/>
    </source>
</evidence>
<dbReference type="PANTHER" id="PTHR16189">
    <property type="entry name" value="TRANSMEMBRANE PROTEIN 104-RELATED"/>
    <property type="match status" value="1"/>
</dbReference>
<dbReference type="AlphaFoldDB" id="A0A8S9XW97"/>